<dbReference type="Pfam" id="PF00465">
    <property type="entry name" value="Fe-ADH"/>
    <property type="match status" value="1"/>
</dbReference>
<evidence type="ECO:0000259" key="5">
    <source>
        <dbReference type="Pfam" id="PF25137"/>
    </source>
</evidence>
<dbReference type="FunFam" id="3.40.50.1970:FF:000003">
    <property type="entry name" value="Alcohol dehydrogenase, iron-containing"/>
    <property type="match status" value="1"/>
</dbReference>
<sequence>MFNFDLYLPTRLVFGKGRIDELPEITKSYGSKILLTYGGGSIKRSGIYDKIKELYKGAEIFELSGIEPNPRITSIRKGVEIAKKEKVDFILAVGGGSVLDASKNIAAGAFYDGDPWDLVLDASKIGKTLPLFSVLTLSATGSEYDNSGVITNEATHEKMPIFGNLWPVASICDPTYTFSVPANQTAAGAADIMSHTFESYIVNQGNTLTDGICEAMLRTVIKNAPVAIAEPDNYEARAELMMASSFGCCGLLNIGRESSPWVCHGLEHELSAFYDITHGVGLAILTPVWMRYSLNEHTAPRFANYGVNVFGLNPKDDVMSNAKKAIDLTADFFKKIGLPSKLSEVGIDDSHFEEMADHVRKIWFGDFKDAIRPLDREDLLNILKGAL</sequence>
<dbReference type="OrthoDB" id="9815791at2"/>
<evidence type="ECO:0000313" key="7">
    <source>
        <dbReference type="Proteomes" id="UP000243374"/>
    </source>
</evidence>
<organism evidence="6 7">
    <name type="scientific">Succinivibrio dextrinosolvens</name>
    <dbReference type="NCBI Taxonomy" id="83771"/>
    <lineage>
        <taxon>Bacteria</taxon>
        <taxon>Pseudomonadati</taxon>
        <taxon>Pseudomonadota</taxon>
        <taxon>Gammaproteobacteria</taxon>
        <taxon>Aeromonadales</taxon>
        <taxon>Succinivibrionaceae</taxon>
        <taxon>Succinivibrio</taxon>
    </lineage>
</organism>
<dbReference type="GO" id="GO:0046872">
    <property type="term" value="F:metal ion binding"/>
    <property type="evidence" value="ECO:0007669"/>
    <property type="project" value="InterPro"/>
</dbReference>
<keyword evidence="7" id="KW-1185">Reference proteome</keyword>
<dbReference type="EMBL" id="FOSF01000001">
    <property type="protein sequence ID" value="SFJ75490.1"/>
    <property type="molecule type" value="Genomic_DNA"/>
</dbReference>
<evidence type="ECO:0000256" key="2">
    <source>
        <dbReference type="ARBA" id="ARBA00007358"/>
    </source>
</evidence>
<dbReference type="InterPro" id="IPR056798">
    <property type="entry name" value="ADH_Fe_C"/>
</dbReference>
<dbReference type="InterPro" id="IPR001670">
    <property type="entry name" value="ADH_Fe/GldA"/>
</dbReference>
<dbReference type="PROSITE" id="PS00060">
    <property type="entry name" value="ADH_IRON_2"/>
    <property type="match status" value="1"/>
</dbReference>
<feature type="domain" description="Fe-containing alcohol dehydrogenase-like C-terminal" evidence="5">
    <location>
        <begin position="185"/>
        <end position="386"/>
    </location>
</feature>
<reference evidence="6 7" key="1">
    <citation type="submission" date="2016-10" db="EMBL/GenBank/DDBJ databases">
        <authorList>
            <person name="Varghese N."/>
            <person name="Submissions S."/>
        </authorList>
    </citation>
    <scope>NUCLEOTIDE SEQUENCE [LARGE SCALE GENOMIC DNA]</scope>
    <source>
        <strain evidence="6 7">22B</strain>
    </source>
</reference>
<dbReference type="InterPro" id="IPR044731">
    <property type="entry name" value="BDH-like"/>
</dbReference>
<keyword evidence="3" id="KW-0560">Oxidoreductase</keyword>
<dbReference type="RefSeq" id="WP_074838106.1">
    <property type="nucleotide sequence ID" value="NZ_CP047056.1"/>
</dbReference>
<dbReference type="AlphaFoldDB" id="A0A662Z8I6"/>
<dbReference type="Proteomes" id="UP000243374">
    <property type="component" value="Unassembled WGS sequence"/>
</dbReference>
<feature type="domain" description="Alcohol dehydrogenase iron-type/glycerol dehydrogenase GldA" evidence="4">
    <location>
        <begin position="9"/>
        <end position="174"/>
    </location>
</feature>
<comment type="similarity">
    <text evidence="2">Belongs to the iron-containing alcohol dehydrogenase family.</text>
</comment>
<evidence type="ECO:0000313" key="6">
    <source>
        <dbReference type="EMBL" id="SFJ75490.1"/>
    </source>
</evidence>
<dbReference type="GO" id="GO:0008106">
    <property type="term" value="F:alcohol dehydrogenase (NADP+) activity"/>
    <property type="evidence" value="ECO:0007669"/>
    <property type="project" value="TreeGrafter"/>
</dbReference>
<dbReference type="PANTHER" id="PTHR43633">
    <property type="entry name" value="ALCOHOL DEHYDROGENASE YQHD"/>
    <property type="match status" value="1"/>
</dbReference>
<dbReference type="InterPro" id="IPR018211">
    <property type="entry name" value="ADH_Fe_CS"/>
</dbReference>
<evidence type="ECO:0000256" key="1">
    <source>
        <dbReference type="ARBA" id="ARBA00001962"/>
    </source>
</evidence>
<dbReference type="Gene3D" id="1.20.1090.10">
    <property type="entry name" value="Dehydroquinate synthase-like - alpha domain"/>
    <property type="match status" value="1"/>
</dbReference>
<name>A0A662Z8I6_9GAMM</name>
<gene>
    <name evidence="6" type="ORF">SAMN04487865_1001176</name>
</gene>
<dbReference type="Gene3D" id="3.40.50.1970">
    <property type="match status" value="1"/>
</dbReference>
<dbReference type="GO" id="GO:0005829">
    <property type="term" value="C:cytosol"/>
    <property type="evidence" value="ECO:0007669"/>
    <property type="project" value="TreeGrafter"/>
</dbReference>
<comment type="cofactor">
    <cofactor evidence="1">
        <name>Fe cation</name>
        <dbReference type="ChEBI" id="CHEBI:24875"/>
    </cofactor>
</comment>
<evidence type="ECO:0000259" key="4">
    <source>
        <dbReference type="Pfam" id="PF00465"/>
    </source>
</evidence>
<evidence type="ECO:0000256" key="3">
    <source>
        <dbReference type="ARBA" id="ARBA00023002"/>
    </source>
</evidence>
<dbReference type="SUPFAM" id="SSF56796">
    <property type="entry name" value="Dehydroquinate synthase-like"/>
    <property type="match status" value="1"/>
</dbReference>
<dbReference type="CDD" id="cd08187">
    <property type="entry name" value="BDH"/>
    <property type="match status" value="1"/>
</dbReference>
<dbReference type="PANTHER" id="PTHR43633:SF1">
    <property type="entry name" value="ALCOHOL DEHYDROGENASE YQHD"/>
    <property type="match status" value="1"/>
</dbReference>
<accession>A0A662Z8I6</accession>
<dbReference type="GO" id="GO:1990002">
    <property type="term" value="F:methylglyoxal reductase (NADPH) (acetol producing) activity"/>
    <property type="evidence" value="ECO:0007669"/>
    <property type="project" value="TreeGrafter"/>
</dbReference>
<dbReference type="GO" id="GO:1990362">
    <property type="term" value="F:butanol dehydrogenase (NAD+) activity"/>
    <property type="evidence" value="ECO:0007669"/>
    <property type="project" value="InterPro"/>
</dbReference>
<proteinExistence type="inferred from homology"/>
<dbReference type="Pfam" id="PF25137">
    <property type="entry name" value="ADH_Fe_C"/>
    <property type="match status" value="1"/>
</dbReference>
<protein>
    <submittedName>
        <fullName evidence="6">Uncharacterized protein</fullName>
    </submittedName>
</protein>
<dbReference type="PROSITE" id="PS00913">
    <property type="entry name" value="ADH_IRON_1"/>
    <property type="match status" value="1"/>
</dbReference>